<organism evidence="8 9">
    <name type="scientific">Actinokineospora bangkokensis</name>
    <dbReference type="NCBI Taxonomy" id="1193682"/>
    <lineage>
        <taxon>Bacteria</taxon>
        <taxon>Bacillati</taxon>
        <taxon>Actinomycetota</taxon>
        <taxon>Actinomycetes</taxon>
        <taxon>Pseudonocardiales</taxon>
        <taxon>Pseudonocardiaceae</taxon>
        <taxon>Actinokineospora</taxon>
    </lineage>
</organism>
<keyword evidence="6" id="KW-1003">Cell membrane</keyword>
<proteinExistence type="inferred from homology"/>
<keyword evidence="5" id="KW-0046">Antibiotic resistance</keyword>
<dbReference type="EMBL" id="MKQR01000011">
    <property type="protein sequence ID" value="OLR93368.1"/>
    <property type="molecule type" value="Genomic_DNA"/>
</dbReference>
<dbReference type="AlphaFoldDB" id="A0A1Q9LMW2"/>
<dbReference type="InterPro" id="IPR047817">
    <property type="entry name" value="ABC2_TM_bact-type"/>
</dbReference>
<feature type="transmembrane region" description="Helical" evidence="6">
    <location>
        <begin position="31"/>
        <end position="50"/>
    </location>
</feature>
<dbReference type="GO" id="GO:0046677">
    <property type="term" value="P:response to antibiotic"/>
    <property type="evidence" value="ECO:0007669"/>
    <property type="project" value="UniProtKB-KW"/>
</dbReference>
<evidence type="ECO:0000256" key="2">
    <source>
        <dbReference type="ARBA" id="ARBA00022692"/>
    </source>
</evidence>
<evidence type="ECO:0000256" key="6">
    <source>
        <dbReference type="RuleBase" id="RU361157"/>
    </source>
</evidence>
<dbReference type="STRING" id="1193682.BJP25_16780"/>
<reference evidence="8 9" key="1">
    <citation type="submission" date="2016-10" db="EMBL/GenBank/DDBJ databases">
        <title>The Draft Genome Sequence of Actinokineospora bangkokensis 44EHWT reveals the biosynthetic pathway of antifungal compounds Thailandins with unusual extender unit butylmalonyl-CoA.</title>
        <authorList>
            <person name="Greule A."/>
            <person name="Intra B."/>
            <person name="Flemming S."/>
            <person name="Rommel M.G."/>
            <person name="Panbangred W."/>
            <person name="Bechthold A."/>
        </authorList>
    </citation>
    <scope>NUCLEOTIDE SEQUENCE [LARGE SCALE GENOMIC DNA]</scope>
    <source>
        <strain evidence="8 9">44EHW</strain>
    </source>
</reference>
<comment type="caution">
    <text evidence="8">The sequence shown here is derived from an EMBL/GenBank/DDBJ whole genome shotgun (WGS) entry which is preliminary data.</text>
</comment>
<comment type="subcellular location">
    <subcellularLocation>
        <location evidence="6">Cell membrane</location>
        <topology evidence="6">Multi-pass membrane protein</topology>
    </subcellularLocation>
    <subcellularLocation>
        <location evidence="1">Membrane</location>
        <topology evidence="1">Multi-pass membrane protein</topology>
    </subcellularLocation>
</comment>
<dbReference type="PANTHER" id="PTHR43229">
    <property type="entry name" value="NODULATION PROTEIN J"/>
    <property type="match status" value="1"/>
</dbReference>
<dbReference type="Proteomes" id="UP000186040">
    <property type="component" value="Unassembled WGS sequence"/>
</dbReference>
<evidence type="ECO:0000256" key="4">
    <source>
        <dbReference type="ARBA" id="ARBA00023136"/>
    </source>
</evidence>
<evidence type="ECO:0000256" key="1">
    <source>
        <dbReference type="ARBA" id="ARBA00004141"/>
    </source>
</evidence>
<feature type="transmembrane region" description="Helical" evidence="6">
    <location>
        <begin position="62"/>
        <end position="83"/>
    </location>
</feature>
<dbReference type="PROSITE" id="PS51012">
    <property type="entry name" value="ABC_TM2"/>
    <property type="match status" value="1"/>
</dbReference>
<keyword evidence="2 6" id="KW-0812">Transmembrane</keyword>
<dbReference type="Pfam" id="PF01061">
    <property type="entry name" value="ABC2_membrane"/>
    <property type="match status" value="1"/>
</dbReference>
<dbReference type="GO" id="GO:0140359">
    <property type="term" value="F:ABC-type transporter activity"/>
    <property type="evidence" value="ECO:0007669"/>
    <property type="project" value="InterPro"/>
</dbReference>
<gene>
    <name evidence="8" type="ORF">BJP25_16780</name>
</gene>
<dbReference type="PANTHER" id="PTHR43229:SF2">
    <property type="entry name" value="NODULATION PROTEIN J"/>
    <property type="match status" value="1"/>
</dbReference>
<dbReference type="InterPro" id="IPR000412">
    <property type="entry name" value="ABC_2_transport"/>
</dbReference>
<feature type="transmembrane region" description="Helical" evidence="6">
    <location>
        <begin position="147"/>
        <end position="170"/>
    </location>
</feature>
<keyword evidence="4 6" id="KW-0472">Membrane</keyword>
<keyword evidence="6" id="KW-0813">Transport</keyword>
<dbReference type="GO" id="GO:0043190">
    <property type="term" value="C:ATP-binding cassette (ABC) transporter complex"/>
    <property type="evidence" value="ECO:0007669"/>
    <property type="project" value="InterPro"/>
</dbReference>
<evidence type="ECO:0000256" key="3">
    <source>
        <dbReference type="ARBA" id="ARBA00022989"/>
    </source>
</evidence>
<sequence>MPAHTAGDTRRAFLAVLSRDVFVTGRELPSFLAQVVLQPLFTLFILGTVLGDLGYVSGEFSLVLLPGVIALAGFVGALQNTALPLTIDFSYTREIEDRLLAPLPMRWVAVEKMVFGAFRGLISALLMIPAGYLLLDRVRLPLESVPALLGVCVLGTLLGAAVGMTLGTFVPPHRIDIMFAVILTPIMFTGATQFPWPALDSLLWFQVLSALNPLTYFSEALRGLTLGGVVPAMPLWVSVPVLVVAIAGFGIAGVRGFRNRATD</sequence>
<protein>
    <recommendedName>
        <fullName evidence="6">Transport permease protein</fullName>
    </recommendedName>
</protein>
<accession>A0A1Q9LMW2</accession>
<feature type="transmembrane region" description="Helical" evidence="6">
    <location>
        <begin position="177"/>
        <end position="196"/>
    </location>
</feature>
<dbReference type="InterPro" id="IPR013525">
    <property type="entry name" value="ABC2_TM"/>
</dbReference>
<comment type="similarity">
    <text evidence="6">Belongs to the ABC-2 integral membrane protein family.</text>
</comment>
<evidence type="ECO:0000313" key="9">
    <source>
        <dbReference type="Proteomes" id="UP000186040"/>
    </source>
</evidence>
<evidence type="ECO:0000256" key="5">
    <source>
        <dbReference type="ARBA" id="ARBA00023251"/>
    </source>
</evidence>
<evidence type="ECO:0000313" key="8">
    <source>
        <dbReference type="EMBL" id="OLR93368.1"/>
    </source>
</evidence>
<keyword evidence="9" id="KW-1185">Reference proteome</keyword>
<feature type="transmembrane region" description="Helical" evidence="6">
    <location>
        <begin position="113"/>
        <end position="135"/>
    </location>
</feature>
<keyword evidence="3 6" id="KW-1133">Transmembrane helix</keyword>
<evidence type="ECO:0000259" key="7">
    <source>
        <dbReference type="PROSITE" id="PS51012"/>
    </source>
</evidence>
<dbReference type="PIRSF" id="PIRSF006648">
    <property type="entry name" value="DrrB"/>
    <property type="match status" value="1"/>
</dbReference>
<feature type="transmembrane region" description="Helical" evidence="6">
    <location>
        <begin position="235"/>
        <end position="257"/>
    </location>
</feature>
<name>A0A1Q9LMW2_9PSEU</name>
<dbReference type="InterPro" id="IPR051784">
    <property type="entry name" value="Nod_factor_ABC_transporter"/>
</dbReference>
<feature type="domain" description="ABC transmembrane type-2" evidence="7">
    <location>
        <begin position="30"/>
        <end position="260"/>
    </location>
</feature>